<gene>
    <name evidence="3" type="ORF">HNP48_006764</name>
</gene>
<dbReference type="RefSeq" id="WP_184865643.1">
    <property type="nucleotide sequence ID" value="NZ_JACHLK010000027.1"/>
</dbReference>
<organism evidence="3 4">
    <name type="scientific">Acidovorax soli</name>
    <dbReference type="NCBI Taxonomy" id="592050"/>
    <lineage>
        <taxon>Bacteria</taxon>
        <taxon>Pseudomonadati</taxon>
        <taxon>Pseudomonadota</taxon>
        <taxon>Betaproteobacteria</taxon>
        <taxon>Burkholderiales</taxon>
        <taxon>Comamonadaceae</taxon>
        <taxon>Acidovorax</taxon>
    </lineage>
</organism>
<reference evidence="3 4" key="1">
    <citation type="submission" date="2020-08" db="EMBL/GenBank/DDBJ databases">
        <title>Functional genomics of gut bacteria from endangered species of beetles.</title>
        <authorList>
            <person name="Carlos-Shanley C."/>
        </authorList>
    </citation>
    <scope>NUCLEOTIDE SEQUENCE [LARGE SCALE GENOMIC DNA]</scope>
    <source>
        <strain evidence="3 4">S00198</strain>
    </source>
</reference>
<dbReference type="EMBL" id="JACHLK010000027">
    <property type="protein sequence ID" value="MBB6564038.1"/>
    <property type="molecule type" value="Genomic_DNA"/>
</dbReference>
<dbReference type="SUPFAM" id="SSF56529">
    <property type="entry name" value="FAH"/>
    <property type="match status" value="1"/>
</dbReference>
<keyword evidence="1" id="KW-0456">Lyase</keyword>
<dbReference type="AlphaFoldDB" id="A0A7X0PLB8"/>
<dbReference type="PANTHER" id="PTHR30143">
    <property type="entry name" value="ACID HYDRATASE"/>
    <property type="match status" value="1"/>
</dbReference>
<dbReference type="GO" id="GO:0008684">
    <property type="term" value="F:2-oxopent-4-enoate hydratase activity"/>
    <property type="evidence" value="ECO:0007669"/>
    <property type="project" value="TreeGrafter"/>
</dbReference>
<evidence type="ECO:0000313" key="4">
    <source>
        <dbReference type="Proteomes" id="UP000575083"/>
    </source>
</evidence>
<protein>
    <submittedName>
        <fullName evidence="3">2-keto-4-pentenoate hydratase</fullName>
    </submittedName>
</protein>
<dbReference type="PANTHER" id="PTHR30143:SF0">
    <property type="entry name" value="2-KETO-4-PENTENOATE HYDRATASE"/>
    <property type="match status" value="1"/>
</dbReference>
<proteinExistence type="predicted"/>
<dbReference type="InterPro" id="IPR050772">
    <property type="entry name" value="Hydratase-Decarb/MhpD_sf"/>
</dbReference>
<name>A0A7X0PLB8_9BURK</name>
<dbReference type="Pfam" id="PF01557">
    <property type="entry name" value="FAA_hydrolase"/>
    <property type="match status" value="1"/>
</dbReference>
<dbReference type="Proteomes" id="UP000575083">
    <property type="component" value="Unassembled WGS sequence"/>
</dbReference>
<evidence type="ECO:0000259" key="2">
    <source>
        <dbReference type="Pfam" id="PF01557"/>
    </source>
</evidence>
<accession>A0A7X0PLB8</accession>
<dbReference type="GO" id="GO:0005737">
    <property type="term" value="C:cytoplasm"/>
    <property type="evidence" value="ECO:0007669"/>
    <property type="project" value="TreeGrafter"/>
</dbReference>
<dbReference type="InterPro" id="IPR011234">
    <property type="entry name" value="Fumarylacetoacetase-like_C"/>
</dbReference>
<sequence>MAEQDPTTGLTHALVAAWQAGRTISALPWGGALADAPAAYAVQEAVAQAMGWFPPGPARHWKSGGPNRQAVLTHAPLPPAGVRASPADYSDLRFHTIGIESEIALRLGQPVSPAQAAALTPETAGMFVDAMAVSIEIVDSRWQEGGDAPALLRLADLQSHGALALGDWVPYAARDWAAQRCTTRIGKREPVLRTGTHPLGDPAWLLPTWLQHATRKGATVAAGTVVTTGSWVGLLPAAKGEAVDVEFDGVGRASLVL</sequence>
<evidence type="ECO:0000256" key="1">
    <source>
        <dbReference type="ARBA" id="ARBA00023239"/>
    </source>
</evidence>
<comment type="caution">
    <text evidence="3">The sequence shown here is derived from an EMBL/GenBank/DDBJ whole genome shotgun (WGS) entry which is preliminary data.</text>
</comment>
<keyword evidence="4" id="KW-1185">Reference proteome</keyword>
<evidence type="ECO:0000313" key="3">
    <source>
        <dbReference type="EMBL" id="MBB6564038.1"/>
    </source>
</evidence>
<dbReference type="InterPro" id="IPR036663">
    <property type="entry name" value="Fumarylacetoacetase_C_sf"/>
</dbReference>
<feature type="domain" description="Fumarylacetoacetase-like C-terminal" evidence="2">
    <location>
        <begin position="95"/>
        <end position="252"/>
    </location>
</feature>
<dbReference type="Gene3D" id="3.90.850.10">
    <property type="entry name" value="Fumarylacetoacetase-like, C-terminal domain"/>
    <property type="match status" value="1"/>
</dbReference>